<evidence type="ECO:0000313" key="2">
    <source>
        <dbReference type="Proteomes" id="UP001565200"/>
    </source>
</evidence>
<gene>
    <name evidence="1" type="ORF">AAK873_02630</name>
</gene>
<dbReference type="RefSeq" id="WP_121698379.1">
    <property type="nucleotide sequence ID" value="NZ_JBCLPP010000005.1"/>
</dbReference>
<dbReference type="Pfam" id="PF16118">
    <property type="entry name" value="DUF4834"/>
    <property type="match status" value="1"/>
</dbReference>
<comment type="caution">
    <text evidence="1">The sequence shown here is derived from an EMBL/GenBank/DDBJ whole genome shotgun (WGS) entry which is preliminary data.</text>
</comment>
<keyword evidence="2" id="KW-1185">Reference proteome</keyword>
<accession>A0ABV4CU28</accession>
<reference evidence="1 2" key="1">
    <citation type="submission" date="2024-03" db="EMBL/GenBank/DDBJ databases">
        <title>Mouse gut bacterial collection (mGBC) of GemPharmatech.</title>
        <authorList>
            <person name="He Y."/>
            <person name="Dong L."/>
            <person name="Wu D."/>
            <person name="Gao X."/>
            <person name="Lin Z."/>
        </authorList>
    </citation>
    <scope>NUCLEOTIDE SEQUENCE [LARGE SCALE GENOMIC DNA]</scope>
    <source>
        <strain evidence="1 2">54-13</strain>
    </source>
</reference>
<organism evidence="1 2">
    <name type="scientific">Heminiphilus faecis</name>
    <dbReference type="NCBI Taxonomy" id="2601703"/>
    <lineage>
        <taxon>Bacteria</taxon>
        <taxon>Pseudomonadati</taxon>
        <taxon>Bacteroidota</taxon>
        <taxon>Bacteroidia</taxon>
        <taxon>Bacteroidales</taxon>
        <taxon>Muribaculaceae</taxon>
        <taxon>Heminiphilus</taxon>
    </lineage>
</organism>
<sequence>MSFLAVIFFLFILLAVAVPVSIIQRIWRNWRNFHNYGRSRSYSYGNPYSRHYSHSRPERKKKIFDKSEGEYVEFEEVASSSGTEHRTNVKYETEEQISDAEWTEIK</sequence>
<protein>
    <submittedName>
        <fullName evidence="1">DUF4834 family protein</fullName>
    </submittedName>
</protein>
<proteinExistence type="predicted"/>
<name>A0ABV4CU28_9BACT</name>
<evidence type="ECO:0000313" key="1">
    <source>
        <dbReference type="EMBL" id="MEY8244512.1"/>
    </source>
</evidence>
<dbReference type="EMBL" id="JBCLPP010000005">
    <property type="protein sequence ID" value="MEY8244512.1"/>
    <property type="molecule type" value="Genomic_DNA"/>
</dbReference>
<dbReference type="Proteomes" id="UP001565200">
    <property type="component" value="Unassembled WGS sequence"/>
</dbReference>
<dbReference type="InterPro" id="IPR032272">
    <property type="entry name" value="DUF4834"/>
</dbReference>